<dbReference type="InterPro" id="IPR012337">
    <property type="entry name" value="RNaseH-like_sf"/>
</dbReference>
<feature type="domain" description="RNase H type-1" evidence="1">
    <location>
        <begin position="14"/>
        <end position="125"/>
    </location>
</feature>
<evidence type="ECO:0000259" key="1">
    <source>
        <dbReference type="Pfam" id="PF13456"/>
    </source>
</evidence>
<gene>
    <name evidence="2" type="ORF">TSUD_327760</name>
</gene>
<dbReference type="SUPFAM" id="SSF53098">
    <property type="entry name" value="Ribonuclease H-like"/>
    <property type="match status" value="1"/>
</dbReference>
<dbReference type="GO" id="GO:0003676">
    <property type="term" value="F:nucleic acid binding"/>
    <property type="evidence" value="ECO:0007669"/>
    <property type="project" value="InterPro"/>
</dbReference>
<evidence type="ECO:0000313" key="2">
    <source>
        <dbReference type="EMBL" id="GAU23975.1"/>
    </source>
</evidence>
<dbReference type="InterPro" id="IPR002156">
    <property type="entry name" value="RNaseH_domain"/>
</dbReference>
<dbReference type="InterPro" id="IPR044730">
    <property type="entry name" value="RNase_H-like_dom_plant"/>
</dbReference>
<dbReference type="InterPro" id="IPR036397">
    <property type="entry name" value="RNaseH_sf"/>
</dbReference>
<dbReference type="AlphaFoldDB" id="A0A2Z6MKX5"/>
<name>A0A2Z6MKX5_TRISU</name>
<keyword evidence="3" id="KW-1185">Reference proteome</keyword>
<dbReference type="PANTHER" id="PTHR47723:SF23">
    <property type="entry name" value="REVERSE TRANSCRIPTASE-LIKE PROTEIN"/>
    <property type="match status" value="1"/>
</dbReference>
<proteinExistence type="predicted"/>
<dbReference type="CDD" id="cd06222">
    <property type="entry name" value="RNase_H_like"/>
    <property type="match status" value="1"/>
</dbReference>
<evidence type="ECO:0000313" key="3">
    <source>
        <dbReference type="Proteomes" id="UP000242715"/>
    </source>
</evidence>
<protein>
    <recommendedName>
        <fullName evidence="1">RNase H type-1 domain-containing protein</fullName>
    </recommendedName>
</protein>
<dbReference type="GO" id="GO:0004523">
    <property type="term" value="F:RNA-DNA hybrid ribonuclease activity"/>
    <property type="evidence" value="ECO:0007669"/>
    <property type="project" value="InterPro"/>
</dbReference>
<dbReference type="Proteomes" id="UP000242715">
    <property type="component" value="Unassembled WGS sequence"/>
</dbReference>
<dbReference type="InterPro" id="IPR053151">
    <property type="entry name" value="RNase_H-like"/>
</dbReference>
<dbReference type="PANTHER" id="PTHR47723">
    <property type="entry name" value="OS05G0353850 PROTEIN"/>
    <property type="match status" value="1"/>
</dbReference>
<accession>A0A2Z6MKX5</accession>
<dbReference type="OrthoDB" id="1938131at2759"/>
<organism evidence="2 3">
    <name type="scientific">Trifolium subterraneum</name>
    <name type="common">Subterranean clover</name>
    <dbReference type="NCBI Taxonomy" id="3900"/>
    <lineage>
        <taxon>Eukaryota</taxon>
        <taxon>Viridiplantae</taxon>
        <taxon>Streptophyta</taxon>
        <taxon>Embryophyta</taxon>
        <taxon>Tracheophyta</taxon>
        <taxon>Spermatophyta</taxon>
        <taxon>Magnoliopsida</taxon>
        <taxon>eudicotyledons</taxon>
        <taxon>Gunneridae</taxon>
        <taxon>Pentapetalae</taxon>
        <taxon>rosids</taxon>
        <taxon>fabids</taxon>
        <taxon>Fabales</taxon>
        <taxon>Fabaceae</taxon>
        <taxon>Papilionoideae</taxon>
        <taxon>50 kb inversion clade</taxon>
        <taxon>NPAAA clade</taxon>
        <taxon>Hologalegina</taxon>
        <taxon>IRL clade</taxon>
        <taxon>Trifolieae</taxon>
        <taxon>Trifolium</taxon>
    </lineage>
</organism>
<reference evidence="3" key="1">
    <citation type="journal article" date="2017" name="Front. Plant Sci.">
        <title>Climate Clever Clovers: New Paradigm to Reduce the Environmental Footprint of Ruminants by Breeding Low Methanogenic Forages Utilizing Haplotype Variation.</title>
        <authorList>
            <person name="Kaur P."/>
            <person name="Appels R."/>
            <person name="Bayer P.E."/>
            <person name="Keeble-Gagnere G."/>
            <person name="Wang J."/>
            <person name="Hirakawa H."/>
            <person name="Shirasawa K."/>
            <person name="Vercoe P."/>
            <person name="Stefanova K."/>
            <person name="Durmic Z."/>
            <person name="Nichols P."/>
            <person name="Revell C."/>
            <person name="Isobe S.N."/>
            <person name="Edwards D."/>
            <person name="Erskine W."/>
        </authorList>
    </citation>
    <scope>NUCLEOTIDE SEQUENCE [LARGE SCALE GENOMIC DNA]</scope>
    <source>
        <strain evidence="3">cv. Daliak</strain>
    </source>
</reference>
<sequence length="160" mass="18039">MVGISATLMAIHLCNPGRAACAGVFRNYKGEFIGGFTQNLGRANSLFAEIMGAILAIECASNKNWNQIWLECDSKLVVLAFMSPHIIPWQLKNRWLNCITKINSMNFCISHIYREGNHCADKLASLGLTLNDYTWWDIAPMIIRKDLVSNRLGLPFFRVC</sequence>
<dbReference type="EMBL" id="DF973283">
    <property type="protein sequence ID" value="GAU23975.1"/>
    <property type="molecule type" value="Genomic_DNA"/>
</dbReference>
<dbReference type="Gene3D" id="3.30.420.10">
    <property type="entry name" value="Ribonuclease H-like superfamily/Ribonuclease H"/>
    <property type="match status" value="1"/>
</dbReference>
<dbReference type="Pfam" id="PF13456">
    <property type="entry name" value="RVT_3"/>
    <property type="match status" value="1"/>
</dbReference>